<accession>A0A2T4UWB2</accession>
<dbReference type="RefSeq" id="WP_107575156.1">
    <property type="nucleotide sequence ID" value="NZ_PZPL01000001.1"/>
</dbReference>
<dbReference type="AlphaFoldDB" id="A0A2T4UWB2"/>
<dbReference type="Proteomes" id="UP000241085">
    <property type="component" value="Unassembled WGS sequence"/>
</dbReference>
<organism evidence="1 2">
    <name type="scientific">Rathayibacter caricis DSM 15933</name>
    <dbReference type="NCBI Taxonomy" id="1328867"/>
    <lineage>
        <taxon>Bacteria</taxon>
        <taxon>Bacillati</taxon>
        <taxon>Actinomycetota</taxon>
        <taxon>Actinomycetes</taxon>
        <taxon>Micrococcales</taxon>
        <taxon>Microbacteriaceae</taxon>
        <taxon>Rathayibacter</taxon>
    </lineage>
</organism>
<evidence type="ECO:0008006" key="3">
    <source>
        <dbReference type="Google" id="ProtNLM"/>
    </source>
</evidence>
<sequence>MNAAEVVAGPDGPGRSLRKLRQLAGVPIVQAAEAVGKPVASLHRAEDGDDRQLNIREVFVLSGLYAEELKKGGKR</sequence>
<evidence type="ECO:0000313" key="2">
    <source>
        <dbReference type="Proteomes" id="UP000241085"/>
    </source>
</evidence>
<dbReference type="EMBL" id="PZPL01000001">
    <property type="protein sequence ID" value="PTL73818.1"/>
    <property type="molecule type" value="Genomic_DNA"/>
</dbReference>
<evidence type="ECO:0000313" key="1">
    <source>
        <dbReference type="EMBL" id="PTL73818.1"/>
    </source>
</evidence>
<reference evidence="1 2" key="1">
    <citation type="submission" date="2018-03" db="EMBL/GenBank/DDBJ databases">
        <title>Bacteriophage NCPPB3778 and a type I-E CRISPR drive the evolution of the US Biological Select Agent, Rathayibacter toxicus.</title>
        <authorList>
            <person name="Davis E.W.II."/>
            <person name="Tabima J.F."/>
            <person name="Weisberg A.J."/>
            <person name="Dantas Lopes L."/>
            <person name="Wiseman M.S."/>
            <person name="Wiseman M.S."/>
            <person name="Pupko T."/>
            <person name="Belcher M.S."/>
            <person name="Sechler A.J."/>
            <person name="Tancos M.A."/>
            <person name="Schroeder B.K."/>
            <person name="Murray T.D."/>
            <person name="Luster D.G."/>
            <person name="Schneider W.L."/>
            <person name="Rogers E."/>
            <person name="Andreote F.D."/>
            <person name="Grunwald N.J."/>
            <person name="Putnam M.L."/>
            <person name="Chang J.H."/>
        </authorList>
    </citation>
    <scope>NUCLEOTIDE SEQUENCE [LARGE SCALE GENOMIC DNA]</scope>
    <source>
        <strain evidence="1 2">DSM 15933</strain>
    </source>
</reference>
<keyword evidence="2" id="KW-1185">Reference proteome</keyword>
<name>A0A2T4UWB2_9MICO</name>
<gene>
    <name evidence="1" type="ORF">C1I63_13875</name>
</gene>
<protein>
    <recommendedName>
        <fullName evidence="3">XRE family transcriptional regulator</fullName>
    </recommendedName>
</protein>
<proteinExistence type="predicted"/>
<comment type="caution">
    <text evidence="1">The sequence shown here is derived from an EMBL/GenBank/DDBJ whole genome shotgun (WGS) entry which is preliminary data.</text>
</comment>